<comment type="catalytic activity">
    <reaction evidence="8">
        <text>apo-[ACP] + CoA = holo-[ACP] + adenosine 3',5'-bisphosphate + H(+)</text>
        <dbReference type="Rhea" id="RHEA:12068"/>
        <dbReference type="Rhea" id="RHEA-COMP:9685"/>
        <dbReference type="Rhea" id="RHEA-COMP:9690"/>
        <dbReference type="ChEBI" id="CHEBI:15378"/>
        <dbReference type="ChEBI" id="CHEBI:29999"/>
        <dbReference type="ChEBI" id="CHEBI:57287"/>
        <dbReference type="ChEBI" id="CHEBI:58343"/>
        <dbReference type="ChEBI" id="CHEBI:64479"/>
        <dbReference type="EC" id="2.7.8.7"/>
    </reaction>
</comment>
<comment type="cofactor">
    <cofactor evidence="8">
        <name>Mg(2+)</name>
        <dbReference type="ChEBI" id="CHEBI:18420"/>
    </cofactor>
</comment>
<dbReference type="InterPro" id="IPR037143">
    <property type="entry name" value="4-PPantetheinyl_Trfase_dom_sf"/>
</dbReference>
<evidence type="ECO:0000256" key="3">
    <source>
        <dbReference type="ARBA" id="ARBA00022723"/>
    </source>
</evidence>
<feature type="binding site" evidence="8">
    <location>
        <position position="50"/>
    </location>
    <ligand>
        <name>Mg(2+)</name>
        <dbReference type="ChEBI" id="CHEBI:18420"/>
    </ligand>
</feature>
<comment type="similarity">
    <text evidence="8">Belongs to the P-Pant transferase superfamily. AcpS family.</text>
</comment>
<dbReference type="EMBL" id="WBJX01000001">
    <property type="protein sequence ID" value="KAB1639354.1"/>
    <property type="molecule type" value="Genomic_DNA"/>
</dbReference>
<feature type="domain" description="4'-phosphopantetheinyl transferase" evidence="9">
    <location>
        <begin position="4"/>
        <end position="81"/>
    </location>
</feature>
<keyword evidence="11" id="KW-1185">Reference proteome</keyword>
<dbReference type="GO" id="GO:0008897">
    <property type="term" value="F:holo-[acyl-carrier-protein] synthase activity"/>
    <property type="evidence" value="ECO:0007669"/>
    <property type="project" value="UniProtKB-UniRule"/>
</dbReference>
<evidence type="ECO:0000259" key="9">
    <source>
        <dbReference type="Pfam" id="PF01648"/>
    </source>
</evidence>
<evidence type="ECO:0000256" key="7">
    <source>
        <dbReference type="ARBA" id="ARBA00023160"/>
    </source>
</evidence>
<comment type="subcellular location">
    <subcellularLocation>
        <location evidence="8">Cytoplasm</location>
    </subcellularLocation>
</comment>
<evidence type="ECO:0000256" key="5">
    <source>
        <dbReference type="ARBA" id="ARBA00022842"/>
    </source>
</evidence>
<evidence type="ECO:0000313" key="10">
    <source>
        <dbReference type="EMBL" id="KAB1639354.1"/>
    </source>
</evidence>
<name>A0A7J5B5J9_9MICO</name>
<evidence type="ECO:0000256" key="8">
    <source>
        <dbReference type="HAMAP-Rule" id="MF_00101"/>
    </source>
</evidence>
<dbReference type="EC" id="2.7.8.7" evidence="8"/>
<keyword evidence="8" id="KW-0963">Cytoplasm</keyword>
<keyword evidence="3 8" id="KW-0479">Metal-binding</keyword>
<evidence type="ECO:0000256" key="1">
    <source>
        <dbReference type="ARBA" id="ARBA00022516"/>
    </source>
</evidence>
<dbReference type="RefSeq" id="WP_151422320.1">
    <property type="nucleotide sequence ID" value="NZ_WBJX01000001.1"/>
</dbReference>
<comment type="caution">
    <text evidence="10">The sequence shown here is derived from an EMBL/GenBank/DDBJ whole genome shotgun (WGS) entry which is preliminary data.</text>
</comment>
<dbReference type="InterPro" id="IPR008278">
    <property type="entry name" value="4-PPantetheinyl_Trfase_dom"/>
</dbReference>
<dbReference type="GO" id="GO:0006633">
    <property type="term" value="P:fatty acid biosynthetic process"/>
    <property type="evidence" value="ECO:0007669"/>
    <property type="project" value="UniProtKB-UniRule"/>
</dbReference>
<keyword evidence="4 8" id="KW-0276">Fatty acid metabolism</keyword>
<reference evidence="10 11" key="1">
    <citation type="submission" date="2019-09" db="EMBL/GenBank/DDBJ databases">
        <title>Phylogeny of genus Pseudoclavibacter and closely related genus.</title>
        <authorList>
            <person name="Li Y."/>
        </authorList>
    </citation>
    <scope>NUCLEOTIDE SEQUENCE [LARGE SCALE GENOMIC DNA]</scope>
    <source>
        <strain evidence="10 11">THG-MD12</strain>
    </source>
</reference>
<keyword evidence="6 8" id="KW-0443">Lipid metabolism</keyword>
<proteinExistence type="inferred from homology"/>
<dbReference type="GO" id="GO:0000287">
    <property type="term" value="F:magnesium ion binding"/>
    <property type="evidence" value="ECO:0007669"/>
    <property type="project" value="UniProtKB-UniRule"/>
</dbReference>
<keyword evidence="5 8" id="KW-0460">Magnesium</keyword>
<dbReference type="InterPro" id="IPR004568">
    <property type="entry name" value="Ppantetheine-prot_Trfase_dom"/>
</dbReference>
<dbReference type="InterPro" id="IPR002582">
    <property type="entry name" value="ACPS"/>
</dbReference>
<dbReference type="GO" id="GO:0005737">
    <property type="term" value="C:cytoplasm"/>
    <property type="evidence" value="ECO:0007669"/>
    <property type="project" value="UniProtKB-SubCell"/>
</dbReference>
<keyword evidence="7 8" id="KW-0275">Fatty acid biosynthesis</keyword>
<comment type="function">
    <text evidence="8">Transfers the 4'-phosphopantetheine moiety from coenzyme A to a Ser of acyl-carrier-protein.</text>
</comment>
<evidence type="ECO:0000256" key="4">
    <source>
        <dbReference type="ARBA" id="ARBA00022832"/>
    </source>
</evidence>
<dbReference type="NCBIfam" id="TIGR00516">
    <property type="entry name" value="acpS"/>
    <property type="match status" value="1"/>
</dbReference>
<dbReference type="NCBIfam" id="NF000832">
    <property type="entry name" value="PRK00070.3-2"/>
    <property type="match status" value="1"/>
</dbReference>
<dbReference type="AlphaFoldDB" id="A0A7J5B5J9"/>
<accession>A0A7J5B5J9</accession>
<gene>
    <name evidence="8" type="primary">acpS</name>
    <name evidence="10" type="ORF">F8O03_03170</name>
</gene>
<protein>
    <recommendedName>
        <fullName evidence="8">Holo-[acyl-carrier-protein] synthase</fullName>
        <shortName evidence="8">Holo-ACP synthase</shortName>
        <ecNumber evidence="8">2.7.8.7</ecNumber>
    </recommendedName>
    <alternativeName>
        <fullName evidence="8">4'-phosphopantetheinyl transferase AcpS</fullName>
    </alternativeName>
</protein>
<dbReference type="NCBIfam" id="TIGR00556">
    <property type="entry name" value="pantethn_trn"/>
    <property type="match status" value="1"/>
</dbReference>
<evidence type="ECO:0000256" key="6">
    <source>
        <dbReference type="ARBA" id="ARBA00023098"/>
    </source>
</evidence>
<sequence length="124" mass="13091">MIFGIGVDTVELARFARALQRAPRLRERLFTPAERERSVASLGARFAAREAAVKALGGIGSLSFLDFEVESGPAGRPEFAVTPALRAHLDAVGVDHLHLSLTHERTTATAFVIAERAAGAGVGA</sequence>
<dbReference type="Gene3D" id="3.90.470.20">
    <property type="entry name" value="4'-phosphopantetheinyl transferase domain"/>
    <property type="match status" value="1"/>
</dbReference>
<dbReference type="Proteomes" id="UP000490386">
    <property type="component" value="Unassembled WGS sequence"/>
</dbReference>
<keyword evidence="2 8" id="KW-0808">Transferase</keyword>
<feature type="binding site" evidence="8">
    <location>
        <position position="8"/>
    </location>
    <ligand>
        <name>Mg(2+)</name>
        <dbReference type="ChEBI" id="CHEBI:18420"/>
    </ligand>
</feature>
<evidence type="ECO:0000313" key="11">
    <source>
        <dbReference type="Proteomes" id="UP000490386"/>
    </source>
</evidence>
<keyword evidence="1 8" id="KW-0444">Lipid biosynthesis</keyword>
<dbReference type="SUPFAM" id="SSF56214">
    <property type="entry name" value="4'-phosphopantetheinyl transferase"/>
    <property type="match status" value="1"/>
</dbReference>
<dbReference type="OrthoDB" id="517356at2"/>
<dbReference type="HAMAP" id="MF_00101">
    <property type="entry name" value="AcpS"/>
    <property type="match status" value="1"/>
</dbReference>
<organism evidence="10 11">
    <name type="scientific">Pseudoclavibacter terrae</name>
    <dbReference type="NCBI Taxonomy" id="1530195"/>
    <lineage>
        <taxon>Bacteria</taxon>
        <taxon>Bacillati</taxon>
        <taxon>Actinomycetota</taxon>
        <taxon>Actinomycetes</taxon>
        <taxon>Micrococcales</taxon>
        <taxon>Microbacteriaceae</taxon>
        <taxon>Pseudoclavibacter</taxon>
    </lineage>
</organism>
<evidence type="ECO:0000256" key="2">
    <source>
        <dbReference type="ARBA" id="ARBA00022679"/>
    </source>
</evidence>
<dbReference type="Pfam" id="PF01648">
    <property type="entry name" value="ACPS"/>
    <property type="match status" value="1"/>
</dbReference>